<keyword evidence="4 6" id="KW-1133">Transmembrane helix</keyword>
<dbReference type="CDD" id="cd12914">
    <property type="entry name" value="PDC1_DGC_like"/>
    <property type="match status" value="1"/>
</dbReference>
<evidence type="ECO:0000256" key="3">
    <source>
        <dbReference type="ARBA" id="ARBA00022692"/>
    </source>
</evidence>
<dbReference type="Pfam" id="PF02743">
    <property type="entry name" value="dCache_1"/>
    <property type="match status" value="1"/>
</dbReference>
<dbReference type="PANTHER" id="PTHR45138">
    <property type="entry name" value="REGULATORY COMPONENTS OF SENSORY TRANSDUCTION SYSTEM"/>
    <property type="match status" value="1"/>
</dbReference>
<dbReference type="Gene3D" id="3.30.70.270">
    <property type="match status" value="1"/>
</dbReference>
<evidence type="ECO:0000256" key="6">
    <source>
        <dbReference type="SAM" id="Phobius"/>
    </source>
</evidence>
<comment type="subcellular location">
    <subcellularLocation>
        <location evidence="1">Cell membrane</location>
        <topology evidence="1">Multi-pass membrane protein</topology>
    </subcellularLocation>
</comment>
<reference evidence="8 9" key="1">
    <citation type="submission" date="2023-07" db="EMBL/GenBank/DDBJ databases">
        <title>Genomic Encyclopedia of Type Strains, Phase IV (KMG-IV): sequencing the most valuable type-strain genomes for metagenomic binning, comparative biology and taxonomic classification.</title>
        <authorList>
            <person name="Goeker M."/>
        </authorList>
    </citation>
    <scope>NUCLEOTIDE SEQUENCE [LARGE SCALE GENOMIC DNA]</scope>
    <source>
        <strain evidence="8 9">DSM 16980</strain>
    </source>
</reference>
<protein>
    <submittedName>
        <fullName evidence="8">Diguanylate cyclase (GGDEF)-like protein</fullName>
    </submittedName>
</protein>
<keyword evidence="9" id="KW-1185">Reference proteome</keyword>
<dbReference type="CDD" id="cd18774">
    <property type="entry name" value="PDC2_HK_sensor"/>
    <property type="match status" value="1"/>
</dbReference>
<evidence type="ECO:0000256" key="5">
    <source>
        <dbReference type="ARBA" id="ARBA00023136"/>
    </source>
</evidence>
<dbReference type="NCBIfam" id="TIGR00254">
    <property type="entry name" value="GGDEF"/>
    <property type="match status" value="1"/>
</dbReference>
<dbReference type="EMBL" id="JAUSUE010000004">
    <property type="protein sequence ID" value="MDQ0203144.1"/>
    <property type="molecule type" value="Genomic_DNA"/>
</dbReference>
<dbReference type="InterPro" id="IPR043128">
    <property type="entry name" value="Rev_trsase/Diguanyl_cyclase"/>
</dbReference>
<keyword evidence="3 6" id="KW-0812">Transmembrane</keyword>
<feature type="domain" description="GGDEF" evidence="7">
    <location>
        <begin position="338"/>
        <end position="462"/>
    </location>
</feature>
<gene>
    <name evidence="8" type="ORF">J2S01_000851</name>
</gene>
<proteinExistence type="predicted"/>
<evidence type="ECO:0000256" key="1">
    <source>
        <dbReference type="ARBA" id="ARBA00004651"/>
    </source>
</evidence>
<name>A0ABT9Y7M0_9FIRM</name>
<dbReference type="SMART" id="SM00267">
    <property type="entry name" value="GGDEF"/>
    <property type="match status" value="1"/>
</dbReference>
<dbReference type="InterPro" id="IPR050469">
    <property type="entry name" value="Diguanylate_Cyclase"/>
</dbReference>
<dbReference type="InterPro" id="IPR029787">
    <property type="entry name" value="Nucleotide_cyclase"/>
</dbReference>
<dbReference type="PANTHER" id="PTHR45138:SF9">
    <property type="entry name" value="DIGUANYLATE CYCLASE DGCM-RELATED"/>
    <property type="match status" value="1"/>
</dbReference>
<sequence length="467" mass="51967">MMLEISKQTAKHGSEQIEKDFGRIYKTLDKISTDEKIRDNKELLDEINKFIPEVDALLILDENGEILAFSGTNNEAAADFKDTKYFEQAVPKKAYTSDVRITETGKKVIYMSVPVLKNGSISGAVVGIMDLSDNGENSFENSIFSDDGSVFLLDAGGALIYGADSGQVGEKNKVFDKLRGESGSRMTSNAAGEKCFTGYSKVDGTGWLVVVNTPVTDIIKNRDIVIGEMLMLFILENIVFIAIAVYIIKRYTRSTEQLITAFNSIKEGNYKKLNASDYKAEFRKIVDVYNAMVRKVSAEHSNLSREANIDVLTHAYNRRAFDKVLHIIDDEVNNNAIEKVGCLLLDLDHFKEQNDSRGHLSGDKILQEAVKIMEAVMGERSVFRFGGDEFAILKRNMDEKAMLQTAENIRIEVAEKIEGCTISIGVASLPGDTQSVYDLFPMADKALYASKIHRNTVTAYRDVDDGK</sequence>
<keyword evidence="2" id="KW-1003">Cell membrane</keyword>
<dbReference type="InterPro" id="IPR033479">
    <property type="entry name" value="dCache_1"/>
</dbReference>
<evidence type="ECO:0000313" key="8">
    <source>
        <dbReference type="EMBL" id="MDQ0203144.1"/>
    </source>
</evidence>
<dbReference type="CDD" id="cd01949">
    <property type="entry name" value="GGDEF"/>
    <property type="match status" value="1"/>
</dbReference>
<accession>A0ABT9Y7M0</accession>
<dbReference type="PROSITE" id="PS50887">
    <property type="entry name" value="GGDEF"/>
    <property type="match status" value="1"/>
</dbReference>
<evidence type="ECO:0000256" key="2">
    <source>
        <dbReference type="ARBA" id="ARBA00022475"/>
    </source>
</evidence>
<evidence type="ECO:0000313" key="9">
    <source>
        <dbReference type="Proteomes" id="UP001239167"/>
    </source>
</evidence>
<dbReference type="Pfam" id="PF00990">
    <property type="entry name" value="GGDEF"/>
    <property type="match status" value="1"/>
</dbReference>
<evidence type="ECO:0000256" key="4">
    <source>
        <dbReference type="ARBA" id="ARBA00022989"/>
    </source>
</evidence>
<dbReference type="InterPro" id="IPR000160">
    <property type="entry name" value="GGDEF_dom"/>
</dbReference>
<evidence type="ECO:0000259" key="7">
    <source>
        <dbReference type="PROSITE" id="PS50887"/>
    </source>
</evidence>
<organism evidence="8 9">
    <name type="scientific">Pectinatus haikarae</name>
    <dbReference type="NCBI Taxonomy" id="349096"/>
    <lineage>
        <taxon>Bacteria</taxon>
        <taxon>Bacillati</taxon>
        <taxon>Bacillota</taxon>
        <taxon>Negativicutes</taxon>
        <taxon>Selenomonadales</taxon>
        <taxon>Selenomonadaceae</taxon>
        <taxon>Pectinatus</taxon>
    </lineage>
</organism>
<dbReference type="SUPFAM" id="SSF55073">
    <property type="entry name" value="Nucleotide cyclase"/>
    <property type="match status" value="1"/>
</dbReference>
<dbReference type="Gene3D" id="3.30.450.20">
    <property type="entry name" value="PAS domain"/>
    <property type="match status" value="1"/>
</dbReference>
<comment type="caution">
    <text evidence="8">The sequence shown here is derived from an EMBL/GenBank/DDBJ whole genome shotgun (WGS) entry which is preliminary data.</text>
</comment>
<dbReference type="Proteomes" id="UP001239167">
    <property type="component" value="Unassembled WGS sequence"/>
</dbReference>
<keyword evidence="5 6" id="KW-0472">Membrane</keyword>
<feature type="transmembrane region" description="Helical" evidence="6">
    <location>
        <begin position="229"/>
        <end position="248"/>
    </location>
</feature>